<feature type="non-terminal residue" evidence="2">
    <location>
        <position position="1"/>
    </location>
</feature>
<reference evidence="2" key="1">
    <citation type="journal article" date="2019" name="Sci. Rep.">
        <title>Draft genome of Tanacetum cinerariifolium, the natural source of mosquito coil.</title>
        <authorList>
            <person name="Yamashiro T."/>
            <person name="Shiraishi A."/>
            <person name="Satake H."/>
            <person name="Nakayama K."/>
        </authorList>
    </citation>
    <scope>NUCLEOTIDE SEQUENCE</scope>
</reference>
<feature type="region of interest" description="Disordered" evidence="1">
    <location>
        <begin position="294"/>
        <end position="321"/>
    </location>
</feature>
<feature type="non-terminal residue" evidence="2">
    <location>
        <position position="376"/>
    </location>
</feature>
<dbReference type="AlphaFoldDB" id="A0A699LCH8"/>
<feature type="region of interest" description="Disordered" evidence="1">
    <location>
        <begin position="1"/>
        <end position="21"/>
    </location>
</feature>
<evidence type="ECO:0000256" key="1">
    <source>
        <dbReference type="SAM" id="MobiDB-lite"/>
    </source>
</evidence>
<organism evidence="2">
    <name type="scientific">Tanacetum cinerariifolium</name>
    <name type="common">Dalmatian daisy</name>
    <name type="synonym">Chrysanthemum cinerariifolium</name>
    <dbReference type="NCBI Taxonomy" id="118510"/>
    <lineage>
        <taxon>Eukaryota</taxon>
        <taxon>Viridiplantae</taxon>
        <taxon>Streptophyta</taxon>
        <taxon>Embryophyta</taxon>
        <taxon>Tracheophyta</taxon>
        <taxon>Spermatophyta</taxon>
        <taxon>Magnoliopsida</taxon>
        <taxon>eudicotyledons</taxon>
        <taxon>Gunneridae</taxon>
        <taxon>Pentapetalae</taxon>
        <taxon>asterids</taxon>
        <taxon>campanulids</taxon>
        <taxon>Asterales</taxon>
        <taxon>Asteraceae</taxon>
        <taxon>Asteroideae</taxon>
        <taxon>Anthemideae</taxon>
        <taxon>Anthemidinae</taxon>
        <taxon>Tanacetum</taxon>
    </lineage>
</organism>
<name>A0A699LCH8_TANCI</name>
<evidence type="ECO:0000313" key="2">
    <source>
        <dbReference type="EMBL" id="GFB27423.1"/>
    </source>
</evidence>
<comment type="caution">
    <text evidence="2">The sequence shown here is derived from an EMBL/GenBank/DDBJ whole genome shotgun (WGS) entry which is preliminary data.</text>
</comment>
<protein>
    <submittedName>
        <fullName evidence="2">Uncharacterized protein</fullName>
    </submittedName>
</protein>
<accession>A0A699LCH8</accession>
<gene>
    <name evidence="2" type="ORF">Tci_699394</name>
</gene>
<sequence length="376" mass="42844">SQISSVHAVAPVLPTEEPEHSLSMGYEHLSITLETESDEVTESNAKNLLPIPSECEVTLEDEIECDVPDKDNCFPAFTTFSNPLFNDNDDLDSSDDESLPDEDVLADEFKVYSNPLFDEDEINSDKLDPHCFNIESNFVESLLNRDTFIDSSSKFDFSGKRAHVNPEITESDFDFEEEIHLSENLLYVNSTSQPPEEHNVEEERIKREHDDYINRMEMLFTINPRPHPLVNANTNVESIPSLPIPSQDNDSQREEIDIVINMDDVLPPGVENDDSDGKVDAVDDLRVDNFISISKHESSESEESDFDNPSVPLPPPEPPDEELDFEIDFKDEISVVRNTIECIDTRVKFDISNDENDDYFPFTFVSGFFFQILFLL</sequence>
<dbReference type="EMBL" id="BKCJ010590646">
    <property type="protein sequence ID" value="GFB27423.1"/>
    <property type="molecule type" value="Genomic_DNA"/>
</dbReference>
<proteinExistence type="predicted"/>